<evidence type="ECO:0000259" key="12">
    <source>
        <dbReference type="SMART" id="SM01228"/>
    </source>
</evidence>
<evidence type="ECO:0000256" key="10">
    <source>
        <dbReference type="ARBA" id="ARBA00031800"/>
    </source>
</evidence>
<dbReference type="Pfam" id="PF21680">
    <property type="entry name" value="GIDA_C_1st"/>
    <property type="match status" value="1"/>
</dbReference>
<dbReference type="Gene3D" id="1.10.10.1800">
    <property type="entry name" value="tRNA uridine 5-carboxymethylaminomethyl modification enzyme MnmG/GidA"/>
    <property type="match status" value="1"/>
</dbReference>
<protein>
    <recommendedName>
        <fullName evidence="4 11">tRNA uridine 5-carboxymethylaminomethyl modification enzyme MnmG</fullName>
    </recommendedName>
    <alternativeName>
        <fullName evidence="10 11">Glucose-inhibited division protein A</fullName>
    </alternativeName>
</protein>
<reference evidence="13" key="1">
    <citation type="journal article" date="2005" name="Environ. Microbiol.">
        <title>Genetic and functional properties of uncultivated thermophilic crenarchaeotes from a subsurface gold mine as revealed by analysis of genome fragments.</title>
        <authorList>
            <person name="Nunoura T."/>
            <person name="Hirayama H."/>
            <person name="Takami H."/>
            <person name="Oida H."/>
            <person name="Nishi S."/>
            <person name="Shimamura S."/>
            <person name="Suzuki Y."/>
            <person name="Inagaki F."/>
            <person name="Takai K."/>
            <person name="Nealson K.H."/>
            <person name="Horikoshi K."/>
        </authorList>
    </citation>
    <scope>NUCLEOTIDE SEQUENCE</scope>
</reference>
<dbReference type="InterPro" id="IPR044920">
    <property type="entry name" value="MnmG_C_subdom_sf"/>
</dbReference>
<sequence length="623" mass="68681">MDSPTNAFDVVVIGGGHAGIEAAAACARMGCRTVLLTMDRRSIGRLSCNPSIGGTAKGHLVKELDALGGIMPVLADRTGLQFKMLNRSKGPAVWSPRSQNDKDLYPGYAQAILSRISNLTVAEGTVEEILLSGDCVRGVRLQSGDELRCRAVILCGGTFLNAVMYTGLVATPGGRIGEPRAEKISDLLARAGLEKGRLKTGTPPRVDGRTIDFSKTAIEVGDDPPRPFSIRTRRVRNQIVCYATATNERTHEILRTGFDRSPMFTGLIKGKGPRYCPSIEDKIARFTERASHPIILEPEGLDTTSFYVNGFSTSLPADVQEAALRTIPGLEHAQIIRYGYAVEYDFFYPYQLHHTLETKAIRGLYFAGQINGTSGYEEAAAQGIVAGINAALALRGEGEFRLLRSEAYIGVLIDDLINKSSDEPYRIFTSLAEYRLLLRQDNAYERLADYGFRLGLLDHATYERILHERQAKSTFLRWCQETKLSPSSANPLLEQHEESPVHESVTVAQIALRPTLDLEHILAWYSALPNTSPIPPTTASIIEQVAIELKYAGYIERQRREVELLQQNEHRTIPPNFDYNAIPSLSKEAREKLTRIRPATLGQATRIPGVSAADSAILALYVR</sequence>
<dbReference type="NCBIfam" id="TIGR00136">
    <property type="entry name" value="mnmG_gidA"/>
    <property type="match status" value="1"/>
</dbReference>
<dbReference type="SMART" id="SM01228">
    <property type="entry name" value="GIDA_assoc_3"/>
    <property type="match status" value="1"/>
</dbReference>
<dbReference type="PANTHER" id="PTHR11806:SF0">
    <property type="entry name" value="PROTEIN MTO1 HOMOLOG, MITOCHONDRIAL"/>
    <property type="match status" value="1"/>
</dbReference>
<evidence type="ECO:0000256" key="5">
    <source>
        <dbReference type="ARBA" id="ARBA00022630"/>
    </source>
</evidence>
<dbReference type="InterPro" id="IPR040131">
    <property type="entry name" value="MnmG_N"/>
</dbReference>
<proteinExistence type="inferred from homology"/>
<dbReference type="InterPro" id="IPR036188">
    <property type="entry name" value="FAD/NAD-bd_sf"/>
</dbReference>
<evidence type="ECO:0000256" key="1">
    <source>
        <dbReference type="ARBA" id="ARBA00001974"/>
    </source>
</evidence>
<evidence type="ECO:0000256" key="3">
    <source>
        <dbReference type="ARBA" id="ARBA00007653"/>
    </source>
</evidence>
<keyword evidence="11" id="KW-0963">Cytoplasm</keyword>
<dbReference type="Pfam" id="PF13932">
    <property type="entry name" value="SAM_GIDA_C"/>
    <property type="match status" value="1"/>
</dbReference>
<comment type="caution">
    <text evidence="11">Lacks conserved residue(s) required for the propagation of feature annotation.</text>
</comment>
<comment type="subcellular location">
    <subcellularLocation>
        <location evidence="11">Cytoplasm</location>
    </subcellularLocation>
</comment>
<evidence type="ECO:0000256" key="4">
    <source>
        <dbReference type="ARBA" id="ARBA00020461"/>
    </source>
</evidence>
<dbReference type="InterPro" id="IPR047001">
    <property type="entry name" value="MnmG_C_subdom"/>
</dbReference>
<dbReference type="Gene3D" id="3.50.50.60">
    <property type="entry name" value="FAD/NAD(P)-binding domain"/>
    <property type="match status" value="2"/>
</dbReference>
<feature type="binding site" evidence="11">
    <location>
        <begin position="14"/>
        <end position="19"/>
    </location>
    <ligand>
        <name>FAD</name>
        <dbReference type="ChEBI" id="CHEBI:57692"/>
    </ligand>
</feature>
<comment type="function">
    <text evidence="2 11">NAD-binding protein involved in the addition of a carboxymethylaminomethyl (cmnm) group at the wobble position (U34) of certain tRNAs, forming tRNA-cmnm(5)s(2)U34.</text>
</comment>
<accession>H5S8N1</accession>
<evidence type="ECO:0000256" key="11">
    <source>
        <dbReference type="HAMAP-Rule" id="MF_00129"/>
    </source>
</evidence>
<dbReference type="PROSITE" id="PS01281">
    <property type="entry name" value="GIDA_2"/>
    <property type="match status" value="1"/>
</dbReference>
<dbReference type="GO" id="GO:0005829">
    <property type="term" value="C:cytosol"/>
    <property type="evidence" value="ECO:0007669"/>
    <property type="project" value="TreeGrafter"/>
</dbReference>
<dbReference type="InterPro" id="IPR020595">
    <property type="entry name" value="MnmG-rel_CS"/>
</dbReference>
<evidence type="ECO:0000313" key="13">
    <source>
        <dbReference type="EMBL" id="BAL52517.1"/>
    </source>
</evidence>
<feature type="binding site" evidence="11">
    <location>
        <begin position="272"/>
        <end position="286"/>
    </location>
    <ligand>
        <name>NAD(+)</name>
        <dbReference type="ChEBI" id="CHEBI:57540"/>
    </ligand>
</feature>
<keyword evidence="8 11" id="KW-0520">NAD</keyword>
<dbReference type="GO" id="GO:0030488">
    <property type="term" value="P:tRNA methylation"/>
    <property type="evidence" value="ECO:0007669"/>
    <property type="project" value="TreeGrafter"/>
</dbReference>
<dbReference type="GO" id="GO:0050660">
    <property type="term" value="F:flavin adenine dinucleotide binding"/>
    <property type="evidence" value="ECO:0007669"/>
    <property type="project" value="UniProtKB-UniRule"/>
</dbReference>
<keyword evidence="5 11" id="KW-0285">Flavoprotein</keyword>
<keyword evidence="6 11" id="KW-0819">tRNA processing</keyword>
<dbReference type="Pfam" id="PF01134">
    <property type="entry name" value="GIDA"/>
    <property type="match status" value="1"/>
</dbReference>
<dbReference type="FunFam" id="3.50.50.60:FF:000002">
    <property type="entry name" value="tRNA uridine 5-carboxymethylaminomethyl modification enzyme MnmG"/>
    <property type="match status" value="1"/>
</dbReference>
<dbReference type="SUPFAM" id="SSF51905">
    <property type="entry name" value="FAD/NAD(P)-binding domain"/>
    <property type="match status" value="1"/>
</dbReference>
<evidence type="ECO:0000256" key="6">
    <source>
        <dbReference type="ARBA" id="ARBA00022694"/>
    </source>
</evidence>
<dbReference type="Gene3D" id="1.10.150.570">
    <property type="entry name" value="GidA associated domain, C-terminal subdomain"/>
    <property type="match status" value="1"/>
</dbReference>
<evidence type="ECO:0000256" key="2">
    <source>
        <dbReference type="ARBA" id="ARBA00003717"/>
    </source>
</evidence>
<dbReference type="FunFam" id="1.10.150.570:FF:000001">
    <property type="entry name" value="tRNA uridine 5-carboxymethylaminomethyl modification enzyme MnmG"/>
    <property type="match status" value="1"/>
</dbReference>
<gene>
    <name evidence="11" type="primary">mnmG</name>
    <name evidence="11" type="synonym">gidA</name>
    <name evidence="13" type="ORF">HGMM_F01E03C18</name>
</gene>
<organism evidence="13">
    <name type="scientific">uncultured Bacteroidota bacterium</name>
    <dbReference type="NCBI Taxonomy" id="152509"/>
    <lineage>
        <taxon>Bacteria</taxon>
        <taxon>Pseudomonadati</taxon>
        <taxon>Bacteroidota</taxon>
        <taxon>environmental samples</taxon>
    </lineage>
</organism>
<dbReference type="InterPro" id="IPR004416">
    <property type="entry name" value="MnmG"/>
</dbReference>
<comment type="similarity">
    <text evidence="3 11">Belongs to the MnmG family.</text>
</comment>
<dbReference type="PANTHER" id="PTHR11806">
    <property type="entry name" value="GLUCOSE INHIBITED DIVISION PROTEIN A"/>
    <property type="match status" value="1"/>
</dbReference>
<dbReference type="InterPro" id="IPR002218">
    <property type="entry name" value="MnmG-rel"/>
</dbReference>
<evidence type="ECO:0000256" key="7">
    <source>
        <dbReference type="ARBA" id="ARBA00022827"/>
    </source>
</evidence>
<dbReference type="PROSITE" id="PS01280">
    <property type="entry name" value="GIDA_1"/>
    <property type="match status" value="1"/>
</dbReference>
<feature type="domain" description="tRNA uridine 5-carboxymethylaminomethyl modification enzyme C-terminal subdomain" evidence="12">
    <location>
        <begin position="549"/>
        <end position="620"/>
    </location>
</feature>
<dbReference type="InterPro" id="IPR026904">
    <property type="entry name" value="MnmG_C"/>
</dbReference>
<reference evidence="13" key="2">
    <citation type="journal article" date="2012" name="PLoS ONE">
        <title>A Deeply Branching Thermophilic Bacterium with an Ancient Acetyl-CoA Pathway Dominates a Subsurface Ecosystem.</title>
        <authorList>
            <person name="Takami H."/>
            <person name="Noguchi H."/>
            <person name="Takaki Y."/>
            <person name="Uchiyama I."/>
            <person name="Toyoda A."/>
            <person name="Nishi S."/>
            <person name="Chee G.-J."/>
            <person name="Arai W."/>
            <person name="Nunoura T."/>
            <person name="Itoh T."/>
            <person name="Hattori M."/>
            <person name="Takai K."/>
        </authorList>
    </citation>
    <scope>NUCLEOTIDE SEQUENCE</scope>
</reference>
<dbReference type="AlphaFoldDB" id="H5S8N1"/>
<dbReference type="EMBL" id="AP011630">
    <property type="protein sequence ID" value="BAL52517.1"/>
    <property type="molecule type" value="Genomic_DNA"/>
</dbReference>
<dbReference type="HAMAP" id="MF_00129">
    <property type="entry name" value="MnmG_GidA"/>
    <property type="match status" value="1"/>
</dbReference>
<evidence type="ECO:0000256" key="8">
    <source>
        <dbReference type="ARBA" id="ARBA00023027"/>
    </source>
</evidence>
<keyword evidence="7 11" id="KW-0274">FAD</keyword>
<dbReference type="InterPro" id="IPR049312">
    <property type="entry name" value="GIDA_C_N"/>
</dbReference>
<name>H5S8N1_9BACT</name>
<comment type="subunit">
    <text evidence="9 11">Homodimer. Heterotetramer of two MnmE and two MnmG subunits.</text>
</comment>
<evidence type="ECO:0000256" key="9">
    <source>
        <dbReference type="ARBA" id="ARBA00025948"/>
    </source>
</evidence>
<comment type="cofactor">
    <cofactor evidence="1 11">
        <name>FAD</name>
        <dbReference type="ChEBI" id="CHEBI:57692"/>
    </cofactor>
</comment>
<dbReference type="GO" id="GO:0002098">
    <property type="term" value="P:tRNA wobble uridine modification"/>
    <property type="evidence" value="ECO:0007669"/>
    <property type="project" value="InterPro"/>
</dbReference>